<organism evidence="1">
    <name type="scientific">Coccolithus braarudii</name>
    <dbReference type="NCBI Taxonomy" id="221442"/>
    <lineage>
        <taxon>Eukaryota</taxon>
        <taxon>Haptista</taxon>
        <taxon>Haptophyta</taxon>
        <taxon>Prymnesiophyceae</taxon>
        <taxon>Coccolithales</taxon>
        <taxon>Coccolithaceae</taxon>
        <taxon>Coccolithus</taxon>
    </lineage>
</organism>
<accession>A0A7S0L6U2</accession>
<sequence>MRARARAPPTDCRASLHLLGQLLTYLIYEEGMHKLGQHTEILEISLLTSSLEHQRIDEKPFIAPPSLFFHLARADGWSWTRPSHSVRNSLSVGSSTCSPQCDSVCEMQSMFSMLMYRKQFDEALLDLHEASRAPAKQDGNAFTKARRAIIDDTHALPLQLPERQAGGA</sequence>
<reference evidence="1" key="1">
    <citation type="submission" date="2021-01" db="EMBL/GenBank/DDBJ databases">
        <authorList>
            <person name="Corre E."/>
            <person name="Pelletier E."/>
            <person name="Niang G."/>
            <person name="Scheremetjew M."/>
            <person name="Finn R."/>
            <person name="Kale V."/>
            <person name="Holt S."/>
            <person name="Cochrane G."/>
            <person name="Meng A."/>
            <person name="Brown T."/>
            <person name="Cohen L."/>
        </authorList>
    </citation>
    <scope>NUCLEOTIDE SEQUENCE</scope>
    <source>
        <strain evidence="1">PLY182g</strain>
    </source>
</reference>
<proteinExistence type="predicted"/>
<gene>
    <name evidence="1" type="ORF">CPEL01642_LOCUS7349</name>
</gene>
<protein>
    <submittedName>
        <fullName evidence="1">Uncharacterized protein</fullName>
    </submittedName>
</protein>
<dbReference type="AlphaFoldDB" id="A0A7S0L6U2"/>
<evidence type="ECO:0000313" key="1">
    <source>
        <dbReference type="EMBL" id="CAD8604014.1"/>
    </source>
</evidence>
<dbReference type="EMBL" id="HBEY01015199">
    <property type="protein sequence ID" value="CAD8604014.1"/>
    <property type="molecule type" value="Transcribed_RNA"/>
</dbReference>
<name>A0A7S0L6U2_9EUKA</name>